<dbReference type="InterPro" id="IPR001554">
    <property type="entry name" value="Glyco_hydro_14"/>
</dbReference>
<dbReference type="InterPro" id="IPR017853">
    <property type="entry name" value="GH"/>
</dbReference>
<evidence type="ECO:0000256" key="2">
    <source>
        <dbReference type="ARBA" id="ARBA00005652"/>
    </source>
</evidence>
<feature type="binding site" evidence="9">
    <location>
        <position position="509"/>
    </location>
    <ligand>
        <name>substrate</name>
    </ligand>
</feature>
<evidence type="ECO:0000256" key="5">
    <source>
        <dbReference type="ARBA" id="ARBA00023277"/>
    </source>
</evidence>
<evidence type="ECO:0000256" key="3">
    <source>
        <dbReference type="ARBA" id="ARBA00012594"/>
    </source>
</evidence>
<dbReference type="EC" id="3.2.1.2" evidence="3 10"/>
<evidence type="ECO:0000256" key="8">
    <source>
        <dbReference type="PIRSR" id="PIRSR601554-1"/>
    </source>
</evidence>
<dbReference type="InterPro" id="IPR018238">
    <property type="entry name" value="Glyco_hydro_14_CS"/>
</dbReference>
<evidence type="ECO:0000256" key="7">
    <source>
        <dbReference type="ARBA" id="ARBA00023326"/>
    </source>
</evidence>
<keyword evidence="6 10" id="KW-0326">Glycosidase</keyword>
<protein>
    <recommendedName>
        <fullName evidence="3 10">Beta-amylase</fullName>
        <ecNumber evidence="3 10">3.2.1.2</ecNumber>
    </recommendedName>
</protein>
<evidence type="ECO:0000313" key="11">
    <source>
        <dbReference type="EMBL" id="KMZ69378.1"/>
    </source>
</evidence>
<keyword evidence="4 10" id="KW-0378">Hydrolase</keyword>
<feature type="active site" description="Proton donor" evidence="8">
    <location>
        <position position="276"/>
    </location>
</feature>
<feature type="binding site" evidence="9">
    <location>
        <position position="184"/>
    </location>
    <ligand>
        <name>substrate</name>
    </ligand>
</feature>
<evidence type="ECO:0000256" key="6">
    <source>
        <dbReference type="ARBA" id="ARBA00023295"/>
    </source>
</evidence>
<evidence type="ECO:0000256" key="4">
    <source>
        <dbReference type="ARBA" id="ARBA00022801"/>
    </source>
</evidence>
<keyword evidence="7 10" id="KW-0624">Polysaccharide degradation</keyword>
<dbReference type="PANTHER" id="PTHR31352">
    <property type="entry name" value="BETA-AMYLASE 1, CHLOROPLASTIC"/>
    <property type="match status" value="1"/>
</dbReference>
<dbReference type="EMBL" id="LFYR01000773">
    <property type="protein sequence ID" value="KMZ69378.1"/>
    <property type="molecule type" value="Genomic_DNA"/>
</dbReference>
<evidence type="ECO:0000256" key="1">
    <source>
        <dbReference type="ARBA" id="ARBA00000546"/>
    </source>
</evidence>
<sequence>MALNITHQIGGSLRGGPLLIPRGPSSMQSRLSSHLNFTSIWKPLLPEFIFRRIKEPTNKIQPPADIESVRLSSVVNNEQLDHTVENPTPVKKEEVEEEKVRGVPVYVMLPLDTVKKKGGLKRKKVIDASMSALRCAGVEGVMMDVWWGLVEWEAPGEYDWSAYVELINMARKHELKVQAVMSFHHCGANVGDSCTISLPRWVVEIMGHTEDLSYTDRYGRRSQEYISLGCDTVPVLRGRTPVQCYRDFMVAFRNRFSCLLGSTIVEIQVGVGPAGELRYPSYPEKDTTWQFPGIGGFQCYDKYMLRSLNEAAAAEGKPEWGHGGPTDAGGYNNRPEDTCFFCRHGGWSTSYGDFFLTWYSQQLIDHGERIISSAKTIFFSNDVTISVKVAGIHWHYGTRSHAAELTAGYYNTRVRDGYLPIAQMLRRHGAAFNFTCLEMNDLEHPRDAKCMPETLVRQVVKAAREAEVELSGENALPRYDRTAYEQILKLALTAEVGRRKMMHGFTYLRICSDLFHPRNWKEFVVFVKKMADGNGGGRDECALSLTRVPAGVSMMNGKFEMEE</sequence>
<evidence type="ECO:0000256" key="10">
    <source>
        <dbReference type="RuleBase" id="RU000509"/>
    </source>
</evidence>
<feature type="binding site" evidence="9">
    <location>
        <position position="388"/>
    </location>
    <ligand>
        <name>substrate</name>
    </ligand>
</feature>
<accession>A0A0K9PJZ3</accession>
<feature type="binding site" evidence="9">
    <location>
        <begin position="474"/>
        <end position="475"/>
    </location>
    <ligand>
        <name>substrate</name>
    </ligand>
</feature>
<dbReference type="Pfam" id="PF01373">
    <property type="entry name" value="Glyco_hydro_14"/>
    <property type="match status" value="1"/>
</dbReference>
<organism evidence="11 12">
    <name type="scientific">Zostera marina</name>
    <name type="common">Eelgrass</name>
    <dbReference type="NCBI Taxonomy" id="29655"/>
    <lineage>
        <taxon>Eukaryota</taxon>
        <taxon>Viridiplantae</taxon>
        <taxon>Streptophyta</taxon>
        <taxon>Embryophyta</taxon>
        <taxon>Tracheophyta</taxon>
        <taxon>Spermatophyta</taxon>
        <taxon>Magnoliopsida</taxon>
        <taxon>Liliopsida</taxon>
        <taxon>Zosteraceae</taxon>
        <taxon>Zostera</taxon>
    </lineage>
</organism>
<comment type="caution">
    <text evidence="11">The sequence shown here is derived from an EMBL/GenBank/DDBJ whole genome shotgun (WGS) entry which is preliminary data.</text>
</comment>
<dbReference type="PRINTS" id="PR00750">
    <property type="entry name" value="BETAAMYLASE"/>
</dbReference>
<feature type="binding site" evidence="9">
    <location>
        <position position="393"/>
    </location>
    <ligand>
        <name>substrate</name>
    </ligand>
</feature>
<name>A0A0K9PJZ3_ZOSMR</name>
<dbReference type="PROSITE" id="PS00679">
    <property type="entry name" value="BETA_AMYLASE_2"/>
    <property type="match status" value="1"/>
</dbReference>
<dbReference type="PANTHER" id="PTHR31352:SF31">
    <property type="entry name" value="BETA-AMYLASE 1, CHLOROPLASTIC"/>
    <property type="match status" value="1"/>
</dbReference>
<reference evidence="12" key="1">
    <citation type="journal article" date="2016" name="Nature">
        <title>The genome of the seagrass Zostera marina reveals angiosperm adaptation to the sea.</title>
        <authorList>
            <person name="Olsen J.L."/>
            <person name="Rouze P."/>
            <person name="Verhelst B."/>
            <person name="Lin Y.-C."/>
            <person name="Bayer T."/>
            <person name="Collen J."/>
            <person name="Dattolo E."/>
            <person name="De Paoli E."/>
            <person name="Dittami S."/>
            <person name="Maumus F."/>
            <person name="Michel G."/>
            <person name="Kersting A."/>
            <person name="Lauritano C."/>
            <person name="Lohaus R."/>
            <person name="Toepel M."/>
            <person name="Tonon T."/>
            <person name="Vanneste K."/>
            <person name="Amirebrahimi M."/>
            <person name="Brakel J."/>
            <person name="Bostroem C."/>
            <person name="Chovatia M."/>
            <person name="Grimwood J."/>
            <person name="Jenkins J.W."/>
            <person name="Jueterbock A."/>
            <person name="Mraz A."/>
            <person name="Stam W.T."/>
            <person name="Tice H."/>
            <person name="Bornberg-Bauer E."/>
            <person name="Green P.J."/>
            <person name="Pearson G.A."/>
            <person name="Procaccini G."/>
            <person name="Duarte C.M."/>
            <person name="Schmutz J."/>
            <person name="Reusch T.B.H."/>
            <person name="Van de Peer Y."/>
        </authorList>
    </citation>
    <scope>NUCLEOTIDE SEQUENCE [LARGE SCALE GENOMIC DNA]</scope>
    <source>
        <strain evidence="12">cv. Finnish</strain>
    </source>
</reference>
<keyword evidence="12" id="KW-1185">Reference proteome</keyword>
<feature type="binding site" evidence="9">
    <location>
        <position position="144"/>
    </location>
    <ligand>
        <name>substrate</name>
    </ligand>
</feature>
<gene>
    <name evidence="11" type="ORF">ZOSMA_215G00120</name>
</gene>
<feature type="active site" description="Proton acceptor" evidence="8">
    <location>
        <position position="473"/>
    </location>
</feature>
<dbReference type="AlphaFoldDB" id="A0A0K9PJZ3"/>
<proteinExistence type="inferred from homology"/>
<comment type="catalytic activity">
    <reaction evidence="1 10">
        <text>Hydrolysis of (1-&gt;4)-alpha-D-glucosidic linkages in polysaccharides so as to remove successive maltose units from the non-reducing ends of the chains.</text>
        <dbReference type="EC" id="3.2.1.2"/>
    </reaction>
</comment>
<dbReference type="Proteomes" id="UP000036987">
    <property type="component" value="Unassembled WGS sequence"/>
</dbReference>
<feature type="binding site" evidence="9">
    <location>
        <position position="435"/>
    </location>
    <ligand>
        <name>substrate</name>
    </ligand>
</feature>
<feature type="binding site" evidence="9">
    <location>
        <position position="192"/>
    </location>
    <ligand>
        <name>substrate</name>
    </ligand>
</feature>
<dbReference type="GO" id="GO:0016161">
    <property type="term" value="F:beta-amylase activity"/>
    <property type="evidence" value="ECO:0000318"/>
    <property type="project" value="GO_Central"/>
</dbReference>
<dbReference type="PRINTS" id="PR00842">
    <property type="entry name" value="GLHYDLASE14B"/>
</dbReference>
<dbReference type="GO" id="GO:0005983">
    <property type="term" value="P:starch catabolic process"/>
    <property type="evidence" value="ECO:0000318"/>
    <property type="project" value="GO_Central"/>
</dbReference>
<dbReference type="OrthoDB" id="1660156at2759"/>
<comment type="similarity">
    <text evidence="2 10">Belongs to the glycosyl hydrolase 14 family.</text>
</comment>
<dbReference type="InterPro" id="IPR001371">
    <property type="entry name" value="Glyco_hydro_14B_pln"/>
</dbReference>
<dbReference type="SUPFAM" id="SSF51445">
    <property type="entry name" value="(Trans)glycosidases"/>
    <property type="match status" value="1"/>
</dbReference>
<keyword evidence="5 10" id="KW-0119">Carbohydrate metabolism</keyword>
<dbReference type="OMA" id="SNDREMC"/>
<evidence type="ECO:0000256" key="9">
    <source>
        <dbReference type="PIRSR" id="PIRSR601554-2"/>
    </source>
</evidence>
<evidence type="ECO:0000313" key="12">
    <source>
        <dbReference type="Proteomes" id="UP000036987"/>
    </source>
</evidence>
<dbReference type="Gene3D" id="3.20.20.80">
    <property type="entry name" value="Glycosidases"/>
    <property type="match status" value="1"/>
</dbReference>
<dbReference type="STRING" id="29655.A0A0K9PJZ3"/>